<feature type="transmembrane region" description="Helical" evidence="1">
    <location>
        <begin position="221"/>
        <end position="238"/>
    </location>
</feature>
<keyword evidence="1" id="KW-0812">Transmembrane</keyword>
<proteinExistence type="predicted"/>
<dbReference type="PANTHER" id="PTHR34391:SF1">
    <property type="entry name" value="UPF0658 GOLGI APPARATUS MEMBRANE PROTEIN C1952.10C-RELATED"/>
    <property type="match status" value="1"/>
</dbReference>
<dbReference type="InterPro" id="IPR040410">
    <property type="entry name" value="UPF0658_Golgi"/>
</dbReference>
<feature type="transmembrane region" description="Helical" evidence="1">
    <location>
        <begin position="25"/>
        <end position="45"/>
    </location>
</feature>
<evidence type="ECO:0000256" key="1">
    <source>
        <dbReference type="SAM" id="Phobius"/>
    </source>
</evidence>
<feature type="transmembrane region" description="Helical" evidence="1">
    <location>
        <begin position="190"/>
        <end position="214"/>
    </location>
</feature>
<name>A0A4V1IT63_9FUNG</name>
<feature type="transmembrane region" description="Helical" evidence="1">
    <location>
        <begin position="266"/>
        <end position="288"/>
    </location>
</feature>
<accession>A0A4V1IT63</accession>
<dbReference type="EMBL" id="ML010598">
    <property type="protein sequence ID" value="RKO95957.1"/>
    <property type="molecule type" value="Genomic_DNA"/>
</dbReference>
<feature type="transmembrane region" description="Helical" evidence="1">
    <location>
        <begin position="52"/>
        <end position="71"/>
    </location>
</feature>
<keyword evidence="1" id="KW-0472">Membrane</keyword>
<feature type="transmembrane region" description="Helical" evidence="1">
    <location>
        <begin position="110"/>
        <end position="134"/>
    </location>
</feature>
<feature type="non-terminal residue" evidence="2">
    <location>
        <position position="309"/>
    </location>
</feature>
<keyword evidence="1" id="KW-1133">Transmembrane helix</keyword>
<feature type="transmembrane region" description="Helical" evidence="1">
    <location>
        <begin position="155"/>
        <end position="178"/>
    </location>
</feature>
<sequence length="309" mass="34565">MGLPGDTTYGITNKTYYNDRALSTYYALVMAAVVFLFLIACDAIIQSSIIEIVTTTLLNFALFFYSIVQWYQAKHITSSQDTDVQQLVDYFLMVSNRPEFRLHSWQAAEVAVIIFMGCACAAWCYLTYRLYYVFGWSQFKELGADVGMRAQLKIYHIYMMLLKVDVFFSLGFSIQYIFLVTRGPFATPTGHATTVHAGVAIPLNTALLLLGYLAVSREHNWLLVTFLVSLAACMGYMISKLVDIAQHAGTDTESPDGVSKYTGAEFSLTFFEVITLLLIATTFAVAVLNFRNFGKGLLGEIRDNRKGPS</sequence>
<dbReference type="Proteomes" id="UP000268535">
    <property type="component" value="Unassembled WGS sequence"/>
</dbReference>
<organism evidence="2 3">
    <name type="scientific">Caulochytrium protostelioides</name>
    <dbReference type="NCBI Taxonomy" id="1555241"/>
    <lineage>
        <taxon>Eukaryota</taxon>
        <taxon>Fungi</taxon>
        <taxon>Fungi incertae sedis</taxon>
        <taxon>Chytridiomycota</taxon>
        <taxon>Chytridiomycota incertae sedis</taxon>
        <taxon>Chytridiomycetes</taxon>
        <taxon>Caulochytriales</taxon>
        <taxon>Caulochytriaceae</taxon>
        <taxon>Caulochytrium</taxon>
    </lineage>
</organism>
<evidence type="ECO:0000313" key="2">
    <source>
        <dbReference type="EMBL" id="RKO95957.1"/>
    </source>
</evidence>
<dbReference type="PANTHER" id="PTHR34391">
    <property type="entry name" value="UPF0658 GOLGI APPARATUS MEMBRANE PROTEIN C1952.10C-RELATED"/>
    <property type="match status" value="1"/>
</dbReference>
<gene>
    <name evidence="2" type="ORF">CAUPRSCDRAFT_8669</name>
</gene>
<protein>
    <submittedName>
        <fullName evidence="2">Uncharacterized protein</fullName>
    </submittedName>
</protein>
<dbReference type="AlphaFoldDB" id="A0A4V1IT63"/>
<reference evidence="3" key="1">
    <citation type="journal article" date="2018" name="Nat. Microbiol.">
        <title>Leveraging single-cell genomics to expand the fungal tree of life.</title>
        <authorList>
            <person name="Ahrendt S.R."/>
            <person name="Quandt C.A."/>
            <person name="Ciobanu D."/>
            <person name="Clum A."/>
            <person name="Salamov A."/>
            <person name="Andreopoulos B."/>
            <person name="Cheng J.F."/>
            <person name="Woyke T."/>
            <person name="Pelin A."/>
            <person name="Henrissat B."/>
            <person name="Reynolds N.K."/>
            <person name="Benny G.L."/>
            <person name="Smith M.E."/>
            <person name="James T.Y."/>
            <person name="Grigoriev I.V."/>
        </authorList>
    </citation>
    <scope>NUCLEOTIDE SEQUENCE [LARGE SCALE GENOMIC DNA]</scope>
    <source>
        <strain evidence="3">ATCC 52028</strain>
    </source>
</reference>
<dbReference type="GO" id="GO:0005794">
    <property type="term" value="C:Golgi apparatus"/>
    <property type="evidence" value="ECO:0007669"/>
    <property type="project" value="TreeGrafter"/>
</dbReference>
<evidence type="ECO:0000313" key="3">
    <source>
        <dbReference type="Proteomes" id="UP000268535"/>
    </source>
</evidence>